<evidence type="ECO:0000313" key="2">
    <source>
        <dbReference type="Proteomes" id="UP000004416"/>
    </source>
</evidence>
<reference evidence="1 2" key="1">
    <citation type="submission" date="2011-08" db="EMBL/GenBank/DDBJ databases">
        <authorList>
            <person name="Weinstock G."/>
            <person name="Sodergren E."/>
            <person name="Clifton S."/>
            <person name="Fulton L."/>
            <person name="Fulton B."/>
            <person name="Courtney L."/>
            <person name="Fronick C."/>
            <person name="Harrison M."/>
            <person name="Strong C."/>
            <person name="Farmer C."/>
            <person name="Delahaunty K."/>
            <person name="Markovic C."/>
            <person name="Hall O."/>
            <person name="Minx P."/>
            <person name="Tomlinson C."/>
            <person name="Mitreva M."/>
            <person name="Hou S."/>
            <person name="Chen J."/>
            <person name="Wollam A."/>
            <person name="Pepin K.H."/>
            <person name="Johnson M."/>
            <person name="Bhonagiri V."/>
            <person name="Zhang X."/>
            <person name="Suruliraj S."/>
            <person name="Warren W."/>
            <person name="Chinwalla A."/>
            <person name="Mardis E.R."/>
            <person name="Wilson R.K."/>
        </authorList>
    </citation>
    <scope>NUCLEOTIDE SEQUENCE [LARGE SCALE GENOMIC DNA]</scope>
    <source>
        <strain evidence="1 2">DP7</strain>
    </source>
</reference>
<dbReference type="AlphaFoldDB" id="G9XNQ4"/>
<dbReference type="PATRIC" id="fig|537010.4.peg.2437"/>
<dbReference type="HOGENOM" id="CLU_2842606_0_0_9"/>
<comment type="caution">
    <text evidence="1">The sequence shown here is derived from an EMBL/GenBank/DDBJ whole genome shotgun (WGS) entry which is preliminary data.</text>
</comment>
<name>G9XNQ4_DESHA</name>
<accession>G9XNQ4</accession>
<dbReference type="EMBL" id="AFZX01000068">
    <property type="protein sequence ID" value="EHL06754.1"/>
    <property type="molecule type" value="Genomic_DNA"/>
</dbReference>
<organism evidence="1 2">
    <name type="scientific">Desulfitobacterium hafniense DP7</name>
    <dbReference type="NCBI Taxonomy" id="537010"/>
    <lineage>
        <taxon>Bacteria</taxon>
        <taxon>Bacillati</taxon>
        <taxon>Bacillota</taxon>
        <taxon>Clostridia</taxon>
        <taxon>Eubacteriales</taxon>
        <taxon>Desulfitobacteriaceae</taxon>
        <taxon>Desulfitobacterium</taxon>
    </lineage>
</organism>
<gene>
    <name evidence="1" type="ORF">HMPREF0322_02597</name>
</gene>
<dbReference type="Proteomes" id="UP000004416">
    <property type="component" value="Unassembled WGS sequence"/>
</dbReference>
<proteinExistence type="predicted"/>
<protein>
    <submittedName>
        <fullName evidence="1">Uncharacterized protein</fullName>
    </submittedName>
</protein>
<evidence type="ECO:0000313" key="1">
    <source>
        <dbReference type="EMBL" id="EHL06754.1"/>
    </source>
</evidence>
<sequence>MRIHMERAKAGFEALVSEFKETVLVDFLGVMAIYRNGEKVEAVVKAEAAPEKIEEMIRGYNTKRWAHAE</sequence>